<dbReference type="EC" id="3.2.1.1" evidence="3"/>
<evidence type="ECO:0000256" key="3">
    <source>
        <dbReference type="RuleBase" id="RU361134"/>
    </source>
</evidence>
<evidence type="ECO:0000256" key="2">
    <source>
        <dbReference type="RuleBase" id="RU003615"/>
    </source>
</evidence>
<dbReference type="InterPro" id="IPR006046">
    <property type="entry name" value="Alpha_amylase"/>
</dbReference>
<keyword evidence="6" id="KW-1185">Reference proteome</keyword>
<evidence type="ECO:0000313" key="6">
    <source>
        <dbReference type="Proteomes" id="UP001143543"/>
    </source>
</evidence>
<dbReference type="SUPFAM" id="SSF51445">
    <property type="entry name" value="(Trans)glycosidases"/>
    <property type="match status" value="1"/>
</dbReference>
<sequence>MEIKKFESISPVEKEKAPFVWAGANVYFLITDRFCNGKTDNDVNFERNLDTGSLRNFLGGDLKGITRKIKEGYFNDLGVNAIWFTPIVEQIHGTVDEGSGNTYGYHGYWAKDWSAIDPNFGTEADLEELVTVAHNHGIRLLMDVVINHTGPITEKDPVWPQDWVRTGPVCSYNNYENTTDCTLVANLPDVRTESNEDVELPDFLKEKWQNEGRLEQELKELDAFFERTGYPRSPKHHIVKWLTDYVREFGIDGFRVDTVKHVDEDVWAILRAEANYAFDQWKTQHPDKVLDDNDFFMVGEVYGYRISDGQWYDFGDKKVNYFDYGFNALINFQFKLDANGDYESIFSKNDFHLHHDLQGYTTMNYTSSHDDGDPFDRNRERPFNAATKLLLAPGVSQIYYGDETARSLWVDGAQGDANLRSFMNWGDVSGNPLIKNLFRHYSRLGQFRAKHPAVGAGAHKMLSASPYFFSRTYTTDDYTDTVLIGIDVPEGEKSFFVGNTFPDDTLLLEFYSHIPVVVKHKRIKFTTPHTVVLLAKEKPENI</sequence>
<comment type="similarity">
    <text evidence="1 2">Belongs to the glycosyl hydrolase 13 family.</text>
</comment>
<comment type="caution">
    <text evidence="5">The sequence shown here is derived from an EMBL/GenBank/DDBJ whole genome shotgun (WGS) entry which is preliminary data.</text>
</comment>
<dbReference type="Gene3D" id="3.20.20.80">
    <property type="entry name" value="Glycosidases"/>
    <property type="match status" value="1"/>
</dbReference>
<comment type="catalytic activity">
    <reaction evidence="3">
        <text>Endohydrolysis of (1-&gt;4)-alpha-D-glucosidic linkages in polysaccharides containing three or more (1-&gt;4)-alpha-linked D-glucose units.</text>
        <dbReference type="EC" id="3.2.1.1"/>
    </reaction>
</comment>
<dbReference type="InterPro" id="IPR006047">
    <property type="entry name" value="GH13_cat_dom"/>
</dbReference>
<reference evidence="5" key="1">
    <citation type="submission" date="2022-07" db="EMBL/GenBank/DDBJ databases">
        <title>Taxonomy of Novel Oxalotrophic and Methylotrophic Bacteria.</title>
        <authorList>
            <person name="Sahin N."/>
            <person name="Tani A."/>
        </authorList>
    </citation>
    <scope>NUCLEOTIDE SEQUENCE</scope>
    <source>
        <strain evidence="5">Y10</strain>
    </source>
</reference>
<evidence type="ECO:0000259" key="4">
    <source>
        <dbReference type="SMART" id="SM00642"/>
    </source>
</evidence>
<feature type="domain" description="Glycosyl hydrolase family 13 catalytic" evidence="4">
    <location>
        <begin position="28"/>
        <end position="448"/>
    </location>
</feature>
<dbReference type="InterPro" id="IPR017853">
    <property type="entry name" value="GH"/>
</dbReference>
<dbReference type="RefSeq" id="WP_281765604.1">
    <property type="nucleotide sequence ID" value="NZ_BRVO01000002.1"/>
</dbReference>
<dbReference type="Proteomes" id="UP001143543">
    <property type="component" value="Unassembled WGS sequence"/>
</dbReference>
<name>A0ABQ5MKV8_9FLAO</name>
<evidence type="ECO:0000256" key="1">
    <source>
        <dbReference type="ARBA" id="ARBA00008061"/>
    </source>
</evidence>
<protein>
    <recommendedName>
        <fullName evidence="3">Alpha-amylase</fullName>
        <ecNumber evidence="3">3.2.1.1</ecNumber>
    </recommendedName>
</protein>
<organism evidence="5 6">
    <name type="scientific">Neptunitalea lumnitzerae</name>
    <dbReference type="NCBI Taxonomy" id="2965509"/>
    <lineage>
        <taxon>Bacteria</taxon>
        <taxon>Pseudomonadati</taxon>
        <taxon>Bacteroidota</taxon>
        <taxon>Flavobacteriia</taxon>
        <taxon>Flavobacteriales</taxon>
        <taxon>Flavobacteriaceae</taxon>
        <taxon>Neptunitalea</taxon>
    </lineage>
</organism>
<dbReference type="EMBL" id="BRVO01000002">
    <property type="protein sequence ID" value="GLB49987.1"/>
    <property type="molecule type" value="Genomic_DNA"/>
</dbReference>
<dbReference type="Pfam" id="PF00128">
    <property type="entry name" value="Alpha-amylase"/>
    <property type="match status" value="1"/>
</dbReference>
<dbReference type="PANTHER" id="PTHR10357:SF209">
    <property type="entry name" value="PERIPLASMIC ALPHA-AMYLASE"/>
    <property type="match status" value="1"/>
</dbReference>
<keyword evidence="3" id="KW-0326">Glycosidase</keyword>
<keyword evidence="3" id="KW-0119">Carbohydrate metabolism</keyword>
<dbReference type="PRINTS" id="PR00110">
    <property type="entry name" value="ALPHAAMYLASE"/>
</dbReference>
<accession>A0ABQ5MKV8</accession>
<proteinExistence type="inferred from homology"/>
<dbReference type="SMART" id="SM00642">
    <property type="entry name" value="Aamy"/>
    <property type="match status" value="1"/>
</dbReference>
<gene>
    <name evidence="5" type="ORF">Y10_23550</name>
</gene>
<dbReference type="PANTHER" id="PTHR10357">
    <property type="entry name" value="ALPHA-AMYLASE FAMILY MEMBER"/>
    <property type="match status" value="1"/>
</dbReference>
<keyword evidence="3" id="KW-0378">Hydrolase</keyword>
<evidence type="ECO:0000313" key="5">
    <source>
        <dbReference type="EMBL" id="GLB49987.1"/>
    </source>
</evidence>